<gene>
    <name evidence="12" type="primary">bchH</name>
    <name evidence="12" type="ORF">ROR02_06550</name>
</gene>
<comment type="catalytic activity">
    <reaction evidence="9">
        <text>protoporphyrin IX + Mg(2+) + ATP + H2O = Mg-protoporphyrin IX + ADP + phosphate + 3 H(+)</text>
        <dbReference type="Rhea" id="RHEA:13961"/>
        <dbReference type="ChEBI" id="CHEBI:15377"/>
        <dbReference type="ChEBI" id="CHEBI:15378"/>
        <dbReference type="ChEBI" id="CHEBI:18420"/>
        <dbReference type="ChEBI" id="CHEBI:30616"/>
        <dbReference type="ChEBI" id="CHEBI:43474"/>
        <dbReference type="ChEBI" id="CHEBI:57306"/>
        <dbReference type="ChEBI" id="CHEBI:60492"/>
        <dbReference type="ChEBI" id="CHEBI:456216"/>
        <dbReference type="EC" id="6.6.1.1"/>
    </reaction>
</comment>
<keyword evidence="3" id="KW-0602">Photosynthesis</keyword>
<evidence type="ECO:0000256" key="7">
    <source>
        <dbReference type="ARBA" id="ARBA00023171"/>
    </source>
</evidence>
<dbReference type="NCBIfam" id="TIGR02025">
    <property type="entry name" value="BchH"/>
    <property type="match status" value="1"/>
</dbReference>
<name>A0A512H524_9PROT</name>
<evidence type="ECO:0000256" key="6">
    <source>
        <dbReference type="ARBA" id="ARBA00022840"/>
    </source>
</evidence>
<dbReference type="GO" id="GO:0016851">
    <property type="term" value="F:magnesium chelatase activity"/>
    <property type="evidence" value="ECO:0007669"/>
    <property type="project" value="UniProtKB-EC"/>
</dbReference>
<keyword evidence="6" id="KW-0067">ATP-binding</keyword>
<dbReference type="InterPro" id="IPR022571">
    <property type="entry name" value="Mg_chelatase_H_N"/>
</dbReference>
<evidence type="ECO:0000256" key="9">
    <source>
        <dbReference type="ARBA" id="ARBA00048693"/>
    </source>
</evidence>
<comment type="similarity">
    <text evidence="1">Belongs to the Mg-chelatase subunit H family.</text>
</comment>
<evidence type="ECO:0000256" key="4">
    <source>
        <dbReference type="ARBA" id="ARBA00022598"/>
    </source>
</evidence>
<feature type="domain" description="Magnesium chelatase subunit H N-terminal" evidence="11">
    <location>
        <begin position="14"/>
        <end position="177"/>
    </location>
</feature>
<comment type="pathway">
    <text evidence="8">Porphyrin-containing compound metabolism.</text>
</comment>
<comment type="caution">
    <text evidence="12">The sequence shown here is derived from an EMBL/GenBank/DDBJ whole genome shotgun (WGS) entry which is preliminary data.</text>
</comment>
<evidence type="ECO:0000259" key="11">
    <source>
        <dbReference type="Pfam" id="PF11965"/>
    </source>
</evidence>
<dbReference type="GO" id="GO:0015979">
    <property type="term" value="P:photosynthesis"/>
    <property type="evidence" value="ECO:0007669"/>
    <property type="project" value="UniProtKB-KW"/>
</dbReference>
<dbReference type="PANTHER" id="PTHR44119">
    <property type="entry name" value="MAGNESIUM-CHELATASE SUBUNIT CHLH, CHLOROPLASTIC"/>
    <property type="match status" value="1"/>
</dbReference>
<dbReference type="Proteomes" id="UP000321567">
    <property type="component" value="Unassembled WGS sequence"/>
</dbReference>
<dbReference type="EMBL" id="BJZO01000011">
    <property type="protein sequence ID" value="GEO80524.1"/>
    <property type="molecule type" value="Genomic_DNA"/>
</dbReference>
<evidence type="ECO:0000256" key="5">
    <source>
        <dbReference type="ARBA" id="ARBA00022741"/>
    </source>
</evidence>
<evidence type="ECO:0000313" key="12">
    <source>
        <dbReference type="EMBL" id="GEO80524.1"/>
    </source>
</evidence>
<proteinExistence type="inferred from homology"/>
<dbReference type="InterPro" id="IPR011771">
    <property type="entry name" value="BchH"/>
</dbReference>
<keyword evidence="7" id="KW-0149">Chlorophyll biosynthesis</keyword>
<protein>
    <recommendedName>
        <fullName evidence="2">magnesium chelatase</fullName>
        <ecNumber evidence="2">6.6.1.1</ecNumber>
    </recommendedName>
</protein>
<evidence type="ECO:0000256" key="3">
    <source>
        <dbReference type="ARBA" id="ARBA00022531"/>
    </source>
</evidence>
<dbReference type="GO" id="GO:0015995">
    <property type="term" value="P:chlorophyll biosynthetic process"/>
    <property type="evidence" value="ECO:0007669"/>
    <property type="project" value="UniProtKB-KW"/>
</dbReference>
<sequence>MQKPTSEAETAPLRVVIVTLDGHLAGAVQRAQRILRQDVPGLVLRMHAAVEWSEDPAALARTKADIAQADILIVTMLFMEDQIKAVLPDLMARRDQCYALVGCLASGEIVNLTKLGNFTFQGSDRGPLALLKRLRGDKNKGDKPTAGAGAQQMAMLRRLPRILRLIPGKAQDLRAYFLTLQYWLAGSDDNLINMIRYLVDRYAAGPHAALRGKVKAAGPVDYPDVGLYHPRLPGRVTDRLDKLPALDPALADKGVKGVVGVLVMRSYVLAGNTQHYDAVIAALESRGLRVVPAYSSGLDNRPAVEAYFMRNGRSTVDLMLSLTGFSLVGGPAYNDARAAEETLAALDVPYMTTHAVEFQTLAQWEESARGLMPVESTMMVAIPELDGCINPMLYGGRADDGEASDGPGREMVPHPERVETLADRVLRLVTLRRTPPAERKVAVVLFNFPPNAGATGTAAYLSVYASLLNTLRAMAQAGYQVEVPESEDALRTRILGGNAAQFGAPANVHARIRTDDHVRRERWLSEIEAQWGPAPGRDLTDGASLYILGAEFGNVFVGIQPTFGYEGDPMRLLFEKGFSPTHAFSAFYRYLREDLGAHAVVHFGMHGALEFMPGKQSGLSGKCWPERLIGDLPNMYLYASNNPSEGALAKRRAAATLITYLTPSVTEAGLHKGLLELKSSLERYRGLPPEADDERGRMVGLIQAQAADVNLADAEPLWGDDARERIEKLVGQVLEVEQTLIPHGLHVIGKPPGPEERTDLLMAVCEASHGQRAPRAAIEALVNGESPARALAAGGLPADHALKDVFVELVGMNTLLGQDHELPALMRALDGRYIHPAPGGDLLRTTAVLPTGRNMHGFDPWRLPSRFAVEDGMRHATLMLQRHVADGNPLPESVAMVLWGTDNLKNEGGPIAQALGLMGARPRFDGYGRLAGADLIPLDVLGRPRIDVIMTLSGIFRDLLPLQTKLLAEAAQLAARAEEPEDMNYVRKHALAYMKTHGCDMETAALRVFSNADGAYGSNVNQLIDSGRWNDEDELAEAFTRRKSFAYGTNGKPTAQGALFQTMLADVNLAYQNLESMELGVTTIDHYFDTLGGISKAVGRAKGEQIPVYIGDQTKGDGKVRTLAEQVALETRTRVLNPKWYEGMLAHGYEGVRQIEAHVTNTMGWSATTGQVAPWVYQQLTQTFLLDEEMRKRLAALNPTASARVANRLLEAHERKYWEPDEAMLEALRRAGEELEDNLENVSEGVAA</sequence>
<evidence type="ECO:0000256" key="1">
    <source>
        <dbReference type="ARBA" id="ARBA00010851"/>
    </source>
</evidence>
<dbReference type="NCBIfam" id="NF009942">
    <property type="entry name" value="PRK13405.1"/>
    <property type="match status" value="1"/>
</dbReference>
<feature type="domain" description="CobN/magnesium chelatase" evidence="10">
    <location>
        <begin position="812"/>
        <end position="1224"/>
    </location>
</feature>
<evidence type="ECO:0000313" key="13">
    <source>
        <dbReference type="Proteomes" id="UP000321567"/>
    </source>
</evidence>
<feature type="domain" description="CobN/magnesium chelatase" evidence="10">
    <location>
        <begin position="181"/>
        <end position="780"/>
    </location>
</feature>
<dbReference type="Pfam" id="PF02514">
    <property type="entry name" value="CobN-Mg_chel"/>
    <property type="match status" value="2"/>
</dbReference>
<organism evidence="12 13">
    <name type="scientific">Pararhodospirillum oryzae</name>
    <dbReference type="NCBI Taxonomy" id="478448"/>
    <lineage>
        <taxon>Bacteria</taxon>
        <taxon>Pseudomonadati</taxon>
        <taxon>Pseudomonadota</taxon>
        <taxon>Alphaproteobacteria</taxon>
        <taxon>Rhodospirillales</taxon>
        <taxon>Rhodospirillaceae</taxon>
        <taxon>Pararhodospirillum</taxon>
    </lineage>
</organism>
<dbReference type="OrthoDB" id="9757976at2"/>
<keyword evidence="5" id="KW-0547">Nucleotide-binding</keyword>
<evidence type="ECO:0000259" key="10">
    <source>
        <dbReference type="Pfam" id="PF02514"/>
    </source>
</evidence>
<dbReference type="InterPro" id="IPR003672">
    <property type="entry name" value="CobN/Mg_chltase"/>
</dbReference>
<dbReference type="CDD" id="cd10150">
    <property type="entry name" value="CobN_like"/>
    <property type="match status" value="1"/>
</dbReference>
<evidence type="ECO:0000256" key="8">
    <source>
        <dbReference type="ARBA" id="ARBA00023444"/>
    </source>
</evidence>
<dbReference type="EC" id="6.6.1.1" evidence="2"/>
<keyword evidence="13" id="KW-1185">Reference proteome</keyword>
<evidence type="ECO:0000256" key="2">
    <source>
        <dbReference type="ARBA" id="ARBA00012825"/>
    </source>
</evidence>
<keyword evidence="4" id="KW-0436">Ligase</keyword>
<dbReference type="RefSeq" id="WP_147162580.1">
    <property type="nucleotide sequence ID" value="NZ_BJZO01000011.1"/>
</dbReference>
<dbReference type="GO" id="GO:0005524">
    <property type="term" value="F:ATP binding"/>
    <property type="evidence" value="ECO:0007669"/>
    <property type="project" value="UniProtKB-KW"/>
</dbReference>
<dbReference type="PANTHER" id="PTHR44119:SF1">
    <property type="entry name" value="MAGNESIUM-CHELATASE SUBUNIT CHLH, CHLOROPLASTIC"/>
    <property type="match status" value="1"/>
</dbReference>
<accession>A0A512H524</accession>
<dbReference type="AlphaFoldDB" id="A0A512H524"/>
<dbReference type="Pfam" id="PF11965">
    <property type="entry name" value="DUF3479"/>
    <property type="match status" value="1"/>
</dbReference>
<reference evidence="12 13" key="1">
    <citation type="submission" date="2019-07" db="EMBL/GenBank/DDBJ databases">
        <title>Whole genome shotgun sequence of Rhodospirillum oryzae NBRC 107573.</title>
        <authorList>
            <person name="Hosoyama A."/>
            <person name="Uohara A."/>
            <person name="Ohji S."/>
            <person name="Ichikawa N."/>
        </authorList>
    </citation>
    <scope>NUCLEOTIDE SEQUENCE [LARGE SCALE GENOMIC DNA]</scope>
    <source>
        <strain evidence="12 13">NBRC 107573</strain>
    </source>
</reference>